<keyword evidence="2 7" id="KW-0813">Transport</keyword>
<keyword evidence="4 7" id="KW-0812">Transmembrane</keyword>
<protein>
    <submittedName>
        <fullName evidence="9">Carbohydrate ABC transporter permease</fullName>
    </submittedName>
</protein>
<dbReference type="Proteomes" id="UP000283880">
    <property type="component" value="Unassembled WGS sequence"/>
</dbReference>
<dbReference type="EMBL" id="QSBM01000033">
    <property type="protein sequence ID" value="RGX21171.1"/>
    <property type="molecule type" value="Genomic_DNA"/>
</dbReference>
<feature type="transmembrane region" description="Helical" evidence="7">
    <location>
        <begin position="112"/>
        <end position="131"/>
    </location>
</feature>
<evidence type="ECO:0000313" key="10">
    <source>
        <dbReference type="Proteomes" id="UP000283880"/>
    </source>
</evidence>
<comment type="subcellular location">
    <subcellularLocation>
        <location evidence="1 7">Cell membrane</location>
        <topology evidence="1 7">Multi-pass membrane protein</topology>
    </subcellularLocation>
</comment>
<proteinExistence type="inferred from homology"/>
<evidence type="ECO:0000256" key="5">
    <source>
        <dbReference type="ARBA" id="ARBA00022989"/>
    </source>
</evidence>
<gene>
    <name evidence="9" type="ORF">DWV29_26905</name>
</gene>
<feature type="transmembrane region" description="Helical" evidence="7">
    <location>
        <begin position="143"/>
        <end position="160"/>
    </location>
</feature>
<dbReference type="OrthoDB" id="9771544at2"/>
<feature type="transmembrane region" description="Helical" evidence="7">
    <location>
        <begin position="243"/>
        <end position="264"/>
    </location>
</feature>
<keyword evidence="3" id="KW-1003">Cell membrane</keyword>
<evidence type="ECO:0000313" key="9">
    <source>
        <dbReference type="EMBL" id="RGX21171.1"/>
    </source>
</evidence>
<dbReference type="SUPFAM" id="SSF161098">
    <property type="entry name" value="MetI-like"/>
    <property type="match status" value="1"/>
</dbReference>
<dbReference type="PROSITE" id="PS50928">
    <property type="entry name" value="ABC_TM1"/>
    <property type="match status" value="1"/>
</dbReference>
<feature type="transmembrane region" description="Helical" evidence="7">
    <location>
        <begin position="14"/>
        <end position="36"/>
    </location>
</feature>
<feature type="transmembrane region" description="Helical" evidence="7">
    <location>
        <begin position="79"/>
        <end position="100"/>
    </location>
</feature>
<comment type="caution">
    <text evidence="9">The sequence shown here is derived from an EMBL/GenBank/DDBJ whole genome shotgun (WGS) entry which is preliminary data.</text>
</comment>
<dbReference type="PANTHER" id="PTHR43744:SF12">
    <property type="entry name" value="ABC TRANSPORTER PERMEASE PROTEIN MG189-RELATED"/>
    <property type="match status" value="1"/>
</dbReference>
<feature type="domain" description="ABC transmembrane type-1" evidence="8">
    <location>
        <begin position="75"/>
        <end position="264"/>
    </location>
</feature>
<comment type="similarity">
    <text evidence="7">Belongs to the binding-protein-dependent transport system permease family.</text>
</comment>
<dbReference type="Pfam" id="PF00528">
    <property type="entry name" value="BPD_transp_1"/>
    <property type="match status" value="1"/>
</dbReference>
<evidence type="ECO:0000256" key="2">
    <source>
        <dbReference type="ARBA" id="ARBA00022448"/>
    </source>
</evidence>
<dbReference type="InterPro" id="IPR035906">
    <property type="entry name" value="MetI-like_sf"/>
</dbReference>
<evidence type="ECO:0000259" key="8">
    <source>
        <dbReference type="PROSITE" id="PS50928"/>
    </source>
</evidence>
<dbReference type="PANTHER" id="PTHR43744">
    <property type="entry name" value="ABC TRANSPORTER PERMEASE PROTEIN MG189-RELATED-RELATED"/>
    <property type="match status" value="1"/>
</dbReference>
<reference evidence="9 10" key="1">
    <citation type="submission" date="2018-08" db="EMBL/GenBank/DDBJ databases">
        <title>A genome reference for cultivated species of the human gut microbiota.</title>
        <authorList>
            <person name="Zou Y."/>
            <person name="Xue W."/>
            <person name="Luo G."/>
        </authorList>
    </citation>
    <scope>NUCLEOTIDE SEQUENCE [LARGE SCALE GENOMIC DNA]</scope>
    <source>
        <strain evidence="9 10">AF04-15</strain>
    </source>
</reference>
<organism evidence="9 10">
    <name type="scientific">Enterocloster asparagiformis</name>
    <dbReference type="NCBI Taxonomy" id="333367"/>
    <lineage>
        <taxon>Bacteria</taxon>
        <taxon>Bacillati</taxon>
        <taxon>Bacillota</taxon>
        <taxon>Clostridia</taxon>
        <taxon>Lachnospirales</taxon>
        <taxon>Lachnospiraceae</taxon>
        <taxon>Enterocloster</taxon>
    </lineage>
</organism>
<keyword evidence="6 7" id="KW-0472">Membrane</keyword>
<evidence type="ECO:0000256" key="6">
    <source>
        <dbReference type="ARBA" id="ARBA00023136"/>
    </source>
</evidence>
<name>A0A413F749_9FIRM</name>
<evidence type="ECO:0000256" key="3">
    <source>
        <dbReference type="ARBA" id="ARBA00022475"/>
    </source>
</evidence>
<dbReference type="Gene3D" id="1.10.3720.10">
    <property type="entry name" value="MetI-like"/>
    <property type="match status" value="1"/>
</dbReference>
<feature type="transmembrane region" description="Helical" evidence="7">
    <location>
        <begin position="198"/>
        <end position="218"/>
    </location>
</feature>
<accession>A0A413F749</accession>
<dbReference type="CDD" id="cd06261">
    <property type="entry name" value="TM_PBP2"/>
    <property type="match status" value="1"/>
</dbReference>
<dbReference type="GO" id="GO:0005886">
    <property type="term" value="C:plasma membrane"/>
    <property type="evidence" value="ECO:0007669"/>
    <property type="project" value="UniProtKB-SubCell"/>
</dbReference>
<dbReference type="AlphaFoldDB" id="A0A413F749"/>
<evidence type="ECO:0000256" key="4">
    <source>
        <dbReference type="ARBA" id="ARBA00022692"/>
    </source>
</evidence>
<sequence length="279" mass="30875">MSVKKGKKIRLSKIFLYLLIYGTALLWLFPVVWMIVSSFKPYGTPVSILQEVFSGKFTVENYRIILEKAPILRWTFNSFFVSATVTLCTLVITSLAAYALSKLKFKGKGVGFLLIASGMMIPMESIIIPLYQAMAQAKLLNTYAGLIYPSLASPIGVLIMKRFYDSIPDDLIEAAVLDGAGPFERWWNICFPVSKSSMAAVGIFTFTSAWNNFLWPFLSITSEKMMTLPVGIPQFQGANLSEFTLPMTASVVASVPAIIVFIIFQKQIIKGIAMTGIKG</sequence>
<evidence type="ECO:0000256" key="1">
    <source>
        <dbReference type="ARBA" id="ARBA00004651"/>
    </source>
</evidence>
<dbReference type="InterPro" id="IPR000515">
    <property type="entry name" value="MetI-like"/>
</dbReference>
<evidence type="ECO:0000256" key="7">
    <source>
        <dbReference type="RuleBase" id="RU363032"/>
    </source>
</evidence>
<keyword evidence="5 7" id="KW-1133">Transmembrane helix</keyword>
<dbReference type="GO" id="GO:0055085">
    <property type="term" value="P:transmembrane transport"/>
    <property type="evidence" value="ECO:0007669"/>
    <property type="project" value="InterPro"/>
</dbReference>